<feature type="transmembrane region" description="Helical" evidence="1">
    <location>
        <begin position="234"/>
        <end position="253"/>
    </location>
</feature>
<evidence type="ECO:0000256" key="1">
    <source>
        <dbReference type="SAM" id="Phobius"/>
    </source>
</evidence>
<sequence>MITTNPVAYRVRMLATWLFAIGLTGILLGYQTTLLTDPTPSQPEELMLWLTSRGMLVLTMICGFLGAGSYQRLLARRPRRAKLIIACWLTGLGALAVGYYLLTGDTTFLSLTVAGVMLVSMMAVRARWALLVLMILVLNLPGQVGRWIQANRNYPMPVSEEVNLYEANQRALRHERAVVTQYWLESNYAPLVRYYASVWPEQWLEQSSRWSLLIGSVLLGMGIRRWLRLLTRHLNTVLVSVVGLCTLTTFLEITSGRVYTTTLQRYADSYRYPGYYVFDVPDALYLTVADLACLNMALLVSIGLWLFFRLPLPNWIPLRRPAL</sequence>
<reference evidence="2 3" key="1">
    <citation type="submission" date="2020-04" db="EMBL/GenBank/DDBJ databases">
        <title>Genome sequencing of novel species.</title>
        <authorList>
            <person name="Heo J."/>
            <person name="Kim S.-J."/>
            <person name="Kim J.-S."/>
            <person name="Hong S.-B."/>
            <person name="Kwon S.-W."/>
        </authorList>
    </citation>
    <scope>NUCLEOTIDE SEQUENCE [LARGE SCALE GENOMIC DNA]</scope>
    <source>
        <strain evidence="2 3">CJU-R4</strain>
    </source>
</reference>
<keyword evidence="3" id="KW-1185">Reference proteome</keyword>
<feature type="transmembrane region" description="Helical" evidence="1">
    <location>
        <begin position="129"/>
        <end position="148"/>
    </location>
</feature>
<evidence type="ECO:0000313" key="2">
    <source>
        <dbReference type="EMBL" id="QJD80846.1"/>
    </source>
</evidence>
<protein>
    <submittedName>
        <fullName evidence="2">Uncharacterized protein</fullName>
    </submittedName>
</protein>
<feature type="transmembrane region" description="Helical" evidence="1">
    <location>
        <begin position="83"/>
        <end position="102"/>
    </location>
</feature>
<organism evidence="2 3">
    <name type="scientific">Spirosoma rhododendri</name>
    <dbReference type="NCBI Taxonomy" id="2728024"/>
    <lineage>
        <taxon>Bacteria</taxon>
        <taxon>Pseudomonadati</taxon>
        <taxon>Bacteroidota</taxon>
        <taxon>Cytophagia</taxon>
        <taxon>Cytophagales</taxon>
        <taxon>Cytophagaceae</taxon>
        <taxon>Spirosoma</taxon>
    </lineage>
</organism>
<feature type="transmembrane region" description="Helical" evidence="1">
    <location>
        <begin position="50"/>
        <end position="71"/>
    </location>
</feature>
<name>A0A7L5DR02_9BACT</name>
<accession>A0A7L5DR02</accession>
<dbReference type="KEGG" id="srho:HH216_22280"/>
<keyword evidence="1" id="KW-0472">Membrane</keyword>
<dbReference type="RefSeq" id="WP_169552866.1">
    <property type="nucleotide sequence ID" value="NZ_CP051677.1"/>
</dbReference>
<dbReference type="AlphaFoldDB" id="A0A7L5DR02"/>
<feature type="transmembrane region" description="Helical" evidence="1">
    <location>
        <begin position="283"/>
        <end position="308"/>
    </location>
</feature>
<dbReference type="EMBL" id="CP051677">
    <property type="protein sequence ID" value="QJD80846.1"/>
    <property type="molecule type" value="Genomic_DNA"/>
</dbReference>
<gene>
    <name evidence="2" type="ORF">HH216_22280</name>
</gene>
<feature type="transmembrane region" description="Helical" evidence="1">
    <location>
        <begin position="12"/>
        <end position="30"/>
    </location>
</feature>
<keyword evidence="1" id="KW-0812">Transmembrane</keyword>
<proteinExistence type="predicted"/>
<evidence type="ECO:0000313" key="3">
    <source>
        <dbReference type="Proteomes" id="UP000501128"/>
    </source>
</evidence>
<keyword evidence="1" id="KW-1133">Transmembrane helix</keyword>
<dbReference type="Proteomes" id="UP000501128">
    <property type="component" value="Chromosome"/>
</dbReference>